<organism evidence="1 2">
    <name type="scientific">Amylocarpus encephaloides</name>
    <dbReference type="NCBI Taxonomy" id="45428"/>
    <lineage>
        <taxon>Eukaryota</taxon>
        <taxon>Fungi</taxon>
        <taxon>Dikarya</taxon>
        <taxon>Ascomycota</taxon>
        <taxon>Pezizomycotina</taxon>
        <taxon>Leotiomycetes</taxon>
        <taxon>Helotiales</taxon>
        <taxon>Helotiales incertae sedis</taxon>
        <taxon>Amylocarpus</taxon>
    </lineage>
</organism>
<evidence type="ECO:0000313" key="2">
    <source>
        <dbReference type="Proteomes" id="UP000824998"/>
    </source>
</evidence>
<accession>A0A9P8C1V4</accession>
<proteinExistence type="predicted"/>
<dbReference type="Proteomes" id="UP000824998">
    <property type="component" value="Unassembled WGS sequence"/>
</dbReference>
<keyword evidence="2" id="KW-1185">Reference proteome</keyword>
<gene>
    <name evidence="1" type="ORF">BJ875DRAFT_499871</name>
</gene>
<name>A0A9P8C1V4_9HELO</name>
<comment type="caution">
    <text evidence="1">The sequence shown here is derived from an EMBL/GenBank/DDBJ whole genome shotgun (WGS) entry which is preliminary data.</text>
</comment>
<dbReference type="AlphaFoldDB" id="A0A9P8C1V4"/>
<sequence>MSYPQDHLESIPLGEFGDVGLMWGTMMKRLDRQDLSNVRLPTFNKPNQHFQWLVKKYSYKQFVGNVDCMNLDRGLDEAGIYVNRPQMEAAWMRVLQHKYDLWDPRPHWKGEPFKIPVLDYKQSLLIHAFNQRNDWYVHECGKRIWVQEYWLQKQAKCPGLNIEIIQYRDPLEFHSFPDWVLDKPDEESWEYYRLRTGFSEDDMPVGFDKDAERWADFVARTGYSGAPYRLADEDREEEEDEEEDEDMIDVEWIEKDEADVRHIEERLEKMDIDG</sequence>
<dbReference type="EMBL" id="MU251757">
    <property type="protein sequence ID" value="KAG9229531.1"/>
    <property type="molecule type" value="Genomic_DNA"/>
</dbReference>
<evidence type="ECO:0000313" key="1">
    <source>
        <dbReference type="EMBL" id="KAG9229531.1"/>
    </source>
</evidence>
<protein>
    <submittedName>
        <fullName evidence="1">Uncharacterized protein</fullName>
    </submittedName>
</protein>
<reference evidence="1" key="1">
    <citation type="journal article" date="2021" name="IMA Fungus">
        <title>Genomic characterization of three marine fungi, including Emericellopsis atlantica sp. nov. with signatures of a generalist lifestyle and marine biomass degradation.</title>
        <authorList>
            <person name="Hagestad O.C."/>
            <person name="Hou L."/>
            <person name="Andersen J.H."/>
            <person name="Hansen E.H."/>
            <person name="Altermark B."/>
            <person name="Li C."/>
            <person name="Kuhnert E."/>
            <person name="Cox R.J."/>
            <person name="Crous P.W."/>
            <person name="Spatafora J.W."/>
            <person name="Lail K."/>
            <person name="Amirebrahimi M."/>
            <person name="Lipzen A."/>
            <person name="Pangilinan J."/>
            <person name="Andreopoulos W."/>
            <person name="Hayes R.D."/>
            <person name="Ng V."/>
            <person name="Grigoriev I.V."/>
            <person name="Jackson S.A."/>
            <person name="Sutton T.D.S."/>
            <person name="Dobson A.D.W."/>
            <person name="Rama T."/>
        </authorList>
    </citation>
    <scope>NUCLEOTIDE SEQUENCE</scope>
    <source>
        <strain evidence="1">TRa018bII</strain>
    </source>
</reference>